<organism evidence="3 4">
    <name type="scientific">Batrachochytrium dendrobatidis (strain JEL423)</name>
    <dbReference type="NCBI Taxonomy" id="403673"/>
    <lineage>
        <taxon>Eukaryota</taxon>
        <taxon>Fungi</taxon>
        <taxon>Fungi incertae sedis</taxon>
        <taxon>Chytridiomycota</taxon>
        <taxon>Chytridiomycota incertae sedis</taxon>
        <taxon>Chytridiomycetes</taxon>
        <taxon>Rhizophydiales</taxon>
        <taxon>Rhizophydiales incertae sedis</taxon>
        <taxon>Batrachochytrium</taxon>
    </lineage>
</organism>
<keyword evidence="1" id="KW-0175">Coiled coil</keyword>
<feature type="region of interest" description="Disordered" evidence="2">
    <location>
        <begin position="751"/>
        <end position="778"/>
    </location>
</feature>
<feature type="coiled-coil region" evidence="1">
    <location>
        <begin position="473"/>
        <end position="514"/>
    </location>
</feature>
<feature type="region of interest" description="Disordered" evidence="2">
    <location>
        <begin position="1"/>
        <end position="24"/>
    </location>
</feature>
<evidence type="ECO:0000313" key="3">
    <source>
        <dbReference type="EMBL" id="OAJ45380.1"/>
    </source>
</evidence>
<sequence length="992" mass="114295">MQIENATVSRPSGDQNTTPMLLSEPVNPDKVADALFSQPRNRALHHFLPGPPLLPPLSTSILSPKHTHNYVSNQKNQSDNIRLQTEADPLFSTTSPLQHIHHQDPTTEKYVLNNAFQSNIKEIDADEHHDNELDSTSNQTSVLNVCKQCQHTLLATFDHCLSRHVNSAALTSIHLIDEVADAMPQRPVPYFDIIKDPTVKKPAGYIDPHEKVEQDRWVFQQQKASQAREDLGMNSIHKRNATHTIPSHSGHVVSGEIYKRMINARDKEIMRLRGELFSLGRKEQMESANVERLRAALNRSVYFYMFAEEWQQSESQRLQLDVQHLKTEVSSLMAFLINAEEEKRKLHEEIATMHQIVKSKDFGVKEAEKSVEEMKKKLQDSFKEFLAMDDTMTRLKKEAQRGTEAAESRNGVLQKNLEKLSIDFEQSAKELSISLTKIRELEFELDELVQQFNLCGEGKQKSEELNIVISSELATTTRQLHDAEENIQQLSMQKSKLEADLRLLDHQFNDYKKEAELRTAKITKESEAWSTVKKELEVQLKGSRSESEKLGAALKSLSRSKDQLEASTKLYEQKCEKEIASRDVRIKELGDLRIDDSKTIKKIQEQKEQLMFQTTDLQNQLDRELSNVNVLTFEMAQVRRVADEKAALLDEQIEKLSAAKSNLSNDKRQLTEKIKTTRADLRQKEDELTSINSSFTEYQEKAVILEAQLRQELSTLQTNHAQLTRDYKSLESKQLMVVDTNVKLKMKQDQMQKSQNSLEENLKQSRQEAGIAQRDNTRLSTELNRSNENYLSVQTKLSAAEQRVVELSEAIEILQSETSDILRERNNEIRRLSNLFEQAQLTMQRNVDTIAQLTHTTQTLQTQLASTQDTLTSETAHCEQLETALHENRLQYQSERKLRIEFERMKLHVTSQESTREIEMISEWRQRDRKLAEVATGLHVEYDRLSDFSKLLPTSKQLGNIELANTKEFEWLINDDAAIPQKSYRKSKKQKE</sequence>
<feature type="coiled-coil region" evidence="1">
    <location>
        <begin position="336"/>
        <end position="384"/>
    </location>
</feature>
<dbReference type="AlphaFoldDB" id="A0A177X151"/>
<dbReference type="Proteomes" id="UP000077115">
    <property type="component" value="Unassembled WGS sequence"/>
</dbReference>
<evidence type="ECO:0000256" key="1">
    <source>
        <dbReference type="SAM" id="Coils"/>
    </source>
</evidence>
<protein>
    <submittedName>
        <fullName evidence="3">Uncharacterized protein</fullName>
    </submittedName>
</protein>
<feature type="compositionally biased region" description="Polar residues" evidence="2">
    <location>
        <begin position="1"/>
        <end position="20"/>
    </location>
</feature>
<reference evidence="3 4" key="2">
    <citation type="submission" date="2016-05" db="EMBL/GenBank/DDBJ databases">
        <title>Lineage-specific infection strategies underlie the spectrum of fungal disease in amphibians.</title>
        <authorList>
            <person name="Cuomo C.A."/>
            <person name="Farrer R.A."/>
            <person name="James T."/>
            <person name="Longcore J."/>
            <person name="Birren B."/>
        </authorList>
    </citation>
    <scope>NUCLEOTIDE SEQUENCE [LARGE SCALE GENOMIC DNA]</scope>
    <source>
        <strain evidence="3 4">JEL423</strain>
    </source>
</reference>
<dbReference type="OrthoDB" id="5594607at2759"/>
<dbReference type="VEuPathDB" id="FungiDB:BDEG_28523"/>
<accession>A0A177X151</accession>
<reference evidence="3 4" key="1">
    <citation type="submission" date="2006-10" db="EMBL/GenBank/DDBJ databases">
        <title>The Genome Sequence of Batrachochytrium dendrobatidis JEL423.</title>
        <authorList>
            <consortium name="The Broad Institute Genome Sequencing Platform"/>
            <person name="Birren B."/>
            <person name="Lander E."/>
            <person name="Galagan J."/>
            <person name="Cuomo C."/>
            <person name="Devon K."/>
            <person name="Jaffe D."/>
            <person name="Butler J."/>
            <person name="Alvarez P."/>
            <person name="Gnerre S."/>
            <person name="Grabherr M."/>
            <person name="Kleber M."/>
            <person name="Mauceli E."/>
            <person name="Brockman W."/>
            <person name="Young S."/>
            <person name="LaButti K."/>
            <person name="Sykes S."/>
            <person name="DeCaprio D."/>
            <person name="Crawford M."/>
            <person name="Koehrsen M."/>
            <person name="Engels R."/>
            <person name="Montgomery P."/>
            <person name="Pearson M."/>
            <person name="Howarth C."/>
            <person name="Larson L."/>
            <person name="White J."/>
            <person name="O'Leary S."/>
            <person name="Kodira C."/>
            <person name="Zeng Q."/>
            <person name="Yandava C."/>
            <person name="Alvarado L."/>
            <person name="Longcore J."/>
            <person name="James T."/>
        </authorList>
    </citation>
    <scope>NUCLEOTIDE SEQUENCE [LARGE SCALE GENOMIC DNA]</scope>
    <source>
        <strain evidence="3 4">JEL423</strain>
    </source>
</reference>
<dbReference type="EMBL" id="DS022316">
    <property type="protein sequence ID" value="OAJ45380.1"/>
    <property type="molecule type" value="Genomic_DNA"/>
</dbReference>
<gene>
    <name evidence="3" type="ORF">BDEG_28523</name>
</gene>
<proteinExistence type="predicted"/>
<evidence type="ECO:0000313" key="4">
    <source>
        <dbReference type="Proteomes" id="UP000077115"/>
    </source>
</evidence>
<name>A0A177X151_BATDL</name>
<evidence type="ECO:0000256" key="2">
    <source>
        <dbReference type="SAM" id="MobiDB-lite"/>
    </source>
</evidence>
<dbReference type="STRING" id="403673.A0A177X151"/>